<keyword evidence="3" id="KW-1185">Reference proteome</keyword>
<dbReference type="AlphaFoldDB" id="A0A6B2JUI6"/>
<dbReference type="InterPro" id="IPR028992">
    <property type="entry name" value="Hedgehog/Intein_dom"/>
</dbReference>
<name>A0A6B2JUI6_9RHOB</name>
<gene>
    <name evidence="2" type="ORF">GZA08_13480</name>
</gene>
<proteinExistence type="predicted"/>
<dbReference type="EMBL" id="JAAGAB010000003">
    <property type="protein sequence ID" value="NDV01978.1"/>
    <property type="molecule type" value="Genomic_DNA"/>
</dbReference>
<feature type="domain" description="Hedgehog/Intein (Hint)" evidence="1">
    <location>
        <begin position="36"/>
        <end position="180"/>
    </location>
</feature>
<protein>
    <recommendedName>
        <fullName evidence="1">Hedgehog/Intein (Hint) domain-containing protein</fullName>
    </recommendedName>
</protein>
<dbReference type="Proteomes" id="UP000474757">
    <property type="component" value="Unassembled WGS sequence"/>
</dbReference>
<organism evidence="2 3">
    <name type="scientific">Pseudoroseicyclus tamaricis</name>
    <dbReference type="NCBI Taxonomy" id="2705421"/>
    <lineage>
        <taxon>Bacteria</taxon>
        <taxon>Pseudomonadati</taxon>
        <taxon>Pseudomonadota</taxon>
        <taxon>Alphaproteobacteria</taxon>
        <taxon>Rhodobacterales</taxon>
        <taxon>Paracoccaceae</taxon>
        <taxon>Pseudoroseicyclus</taxon>
    </lineage>
</organism>
<sequence>MRKIEVACLDDRGDILDFTRLVPAHPVFDEAFSAVARGALLQTDRGTVAIEDVLPGDKVRVAGGDFETLLWKGSTLIHAQSKGQSRAMRRLIRIPADTLGIARPMSDLVLGPAARILLSAPGVRRLTGADRALMPARDFLDDLGFIELTPQVPVPVYHLAFEGHERFAVNGLEVESYHPGPAKTLGLPGELEEMFLSCFPHRRSLADFGPTSMPRLRRADLEMVNVA</sequence>
<evidence type="ECO:0000259" key="1">
    <source>
        <dbReference type="Pfam" id="PF13403"/>
    </source>
</evidence>
<dbReference type="Pfam" id="PF13403">
    <property type="entry name" value="Hint_2"/>
    <property type="match status" value="1"/>
</dbReference>
<reference evidence="2 3" key="1">
    <citation type="submission" date="2020-02" db="EMBL/GenBank/DDBJ databases">
        <title>Pseudoroseicyclus tamarix, sp. nov., isolated from offshore sediment of a Tamarix chinensis forest.</title>
        <authorList>
            <person name="Gai Y."/>
        </authorList>
    </citation>
    <scope>NUCLEOTIDE SEQUENCE [LARGE SCALE GENOMIC DNA]</scope>
    <source>
        <strain evidence="2 3">CLL3-39</strain>
    </source>
</reference>
<dbReference type="RefSeq" id="WP_163894509.1">
    <property type="nucleotide sequence ID" value="NZ_JAAFYS010000003.1"/>
</dbReference>
<evidence type="ECO:0000313" key="3">
    <source>
        <dbReference type="Proteomes" id="UP000474757"/>
    </source>
</evidence>
<evidence type="ECO:0000313" key="2">
    <source>
        <dbReference type="EMBL" id="NDV01978.1"/>
    </source>
</evidence>
<comment type="caution">
    <text evidence="2">The sequence shown here is derived from an EMBL/GenBank/DDBJ whole genome shotgun (WGS) entry which is preliminary data.</text>
</comment>
<accession>A0A6B2JUI6</accession>